<keyword evidence="7 18" id="KW-0679">Respiratory chain</keyword>
<evidence type="ECO:0000256" key="4">
    <source>
        <dbReference type="ARBA" id="ARBA00012944"/>
    </source>
</evidence>
<evidence type="ECO:0000256" key="2">
    <source>
        <dbReference type="ARBA" id="ARBA00004448"/>
    </source>
</evidence>
<keyword evidence="10 18" id="KW-1278">Translocase</keyword>
<keyword evidence="6" id="KW-0813">Transport</keyword>
<feature type="transmembrane region" description="Helical" evidence="18">
    <location>
        <begin position="313"/>
        <end position="336"/>
    </location>
</feature>
<protein>
    <recommendedName>
        <fullName evidence="5 18">NADH-ubiquinone oxidoreductase chain 2</fullName>
        <ecNumber evidence="4 18">7.1.1.2</ecNumber>
    </recommendedName>
</protein>
<evidence type="ECO:0000256" key="13">
    <source>
        <dbReference type="ARBA" id="ARBA00023027"/>
    </source>
</evidence>
<proteinExistence type="inferred from homology"/>
<evidence type="ECO:0000256" key="15">
    <source>
        <dbReference type="ARBA" id="ARBA00023128"/>
    </source>
</evidence>
<keyword evidence="12 18" id="KW-1133">Transmembrane helix</keyword>
<feature type="transmembrane region" description="Helical" evidence="18">
    <location>
        <begin position="6"/>
        <end position="28"/>
    </location>
</feature>
<dbReference type="PANTHER" id="PTHR46552:SF1">
    <property type="entry name" value="NADH-UBIQUINONE OXIDOREDUCTASE CHAIN 2"/>
    <property type="match status" value="1"/>
</dbReference>
<evidence type="ECO:0000256" key="6">
    <source>
        <dbReference type="ARBA" id="ARBA00022448"/>
    </source>
</evidence>
<evidence type="ECO:0000256" key="16">
    <source>
        <dbReference type="ARBA" id="ARBA00023136"/>
    </source>
</evidence>
<dbReference type="EC" id="7.1.1.2" evidence="4 18"/>
<evidence type="ECO:0000256" key="14">
    <source>
        <dbReference type="ARBA" id="ARBA00023075"/>
    </source>
</evidence>
<comment type="similarity">
    <text evidence="3 18">Belongs to the complex I subunit 2 family.</text>
</comment>
<evidence type="ECO:0000256" key="1">
    <source>
        <dbReference type="ARBA" id="ARBA00003257"/>
    </source>
</evidence>
<geneLocation type="mitochondrion" evidence="20"/>
<dbReference type="InterPro" id="IPR050175">
    <property type="entry name" value="Complex_I_Subunit_2"/>
</dbReference>
<accession>A0A7D6W416</accession>
<feature type="transmembrane region" description="Helical" evidence="18">
    <location>
        <begin position="95"/>
        <end position="113"/>
    </location>
</feature>
<keyword evidence="11 18" id="KW-0249">Electron transport</keyword>
<dbReference type="InterPro" id="IPR003917">
    <property type="entry name" value="NADH_UbQ_OxRdtase_chain2"/>
</dbReference>
<evidence type="ECO:0000313" key="20">
    <source>
        <dbReference type="EMBL" id="QLY90123.1"/>
    </source>
</evidence>
<feature type="transmembrane region" description="Helical" evidence="18">
    <location>
        <begin position="55"/>
        <end position="75"/>
    </location>
</feature>
<feature type="transmembrane region" description="Helical" evidence="18">
    <location>
        <begin position="270"/>
        <end position="292"/>
    </location>
</feature>
<evidence type="ECO:0000256" key="8">
    <source>
        <dbReference type="ARBA" id="ARBA00022692"/>
    </source>
</evidence>
<gene>
    <name evidence="20" type="primary">ND2</name>
</gene>
<dbReference type="AlphaFoldDB" id="A0A7D6W416"/>
<evidence type="ECO:0000256" key="3">
    <source>
        <dbReference type="ARBA" id="ARBA00007012"/>
    </source>
</evidence>
<dbReference type="Pfam" id="PF00361">
    <property type="entry name" value="Proton_antipo_M"/>
    <property type="match status" value="1"/>
</dbReference>
<dbReference type="GO" id="GO:0008137">
    <property type="term" value="F:NADH dehydrogenase (ubiquinone) activity"/>
    <property type="evidence" value="ECO:0007669"/>
    <property type="project" value="UniProtKB-EC"/>
</dbReference>
<evidence type="ECO:0000256" key="9">
    <source>
        <dbReference type="ARBA" id="ARBA00022792"/>
    </source>
</evidence>
<evidence type="ECO:0000256" key="5">
    <source>
        <dbReference type="ARBA" id="ARBA00021008"/>
    </source>
</evidence>
<dbReference type="InterPro" id="IPR001750">
    <property type="entry name" value="ND/Mrp_TM"/>
</dbReference>
<feature type="transmembrane region" description="Helical" evidence="18">
    <location>
        <begin position="196"/>
        <end position="217"/>
    </location>
</feature>
<evidence type="ECO:0000256" key="17">
    <source>
        <dbReference type="ARBA" id="ARBA00049551"/>
    </source>
</evidence>
<feature type="domain" description="NADH:quinone oxidoreductase/Mrp antiporter transmembrane" evidence="19">
    <location>
        <begin position="22"/>
        <end position="282"/>
    </location>
</feature>
<feature type="transmembrane region" description="Helical" evidence="18">
    <location>
        <begin position="238"/>
        <end position="258"/>
    </location>
</feature>
<comment type="function">
    <text evidence="18">Core subunit of the mitochondrial membrane respiratory chain NADH dehydrogenase (Complex I) which catalyzes electron transfer from NADH through the respiratory chain, using ubiquinone as an electron acceptor. Essential for the catalytic activity and assembly of complex I.</text>
</comment>
<dbReference type="EMBL" id="MT584160">
    <property type="protein sequence ID" value="QLY90123.1"/>
    <property type="molecule type" value="Genomic_DNA"/>
</dbReference>
<evidence type="ECO:0000256" key="12">
    <source>
        <dbReference type="ARBA" id="ARBA00022989"/>
    </source>
</evidence>
<evidence type="ECO:0000259" key="19">
    <source>
        <dbReference type="Pfam" id="PF00361"/>
    </source>
</evidence>
<feature type="transmembrane region" description="Helical" evidence="18">
    <location>
        <begin position="146"/>
        <end position="165"/>
    </location>
</feature>
<reference evidence="20" key="1">
    <citation type="submission" date="2020-06" db="EMBL/GenBank/DDBJ databases">
        <title>DNAmark Project.</title>
        <authorList>
            <person name="Leerhoei F."/>
        </authorList>
    </citation>
    <scope>NUCLEOTIDE SEQUENCE</scope>
    <source>
        <strain evidence="20">DM1316</strain>
    </source>
</reference>
<dbReference type="GO" id="GO:0005743">
    <property type="term" value="C:mitochondrial inner membrane"/>
    <property type="evidence" value="ECO:0007669"/>
    <property type="project" value="UniProtKB-SubCell"/>
</dbReference>
<keyword evidence="15 18" id="KW-0496">Mitochondrion</keyword>
<comment type="function">
    <text evidence="1">Core subunit of the mitochondrial membrane respiratory chain NADH dehydrogenase (Complex I) that is believed to belong to the minimal assembly required for catalysis. Complex I functions in the transfer of electrons from NADH to the respiratory chain. The immediate electron acceptor for the enzyme is believed to be ubiquinone.</text>
</comment>
<keyword evidence="8 18" id="KW-0812">Transmembrane</keyword>
<keyword evidence="14 18" id="KW-0830">Ubiquinone</keyword>
<dbReference type="GO" id="GO:0006120">
    <property type="term" value="P:mitochondrial electron transport, NADH to ubiquinone"/>
    <property type="evidence" value="ECO:0007669"/>
    <property type="project" value="InterPro"/>
</dbReference>
<evidence type="ECO:0000256" key="10">
    <source>
        <dbReference type="ARBA" id="ARBA00022967"/>
    </source>
</evidence>
<keyword evidence="16 18" id="KW-0472">Membrane</keyword>
<dbReference type="PANTHER" id="PTHR46552">
    <property type="entry name" value="NADH-UBIQUINONE OXIDOREDUCTASE CHAIN 2"/>
    <property type="match status" value="1"/>
</dbReference>
<evidence type="ECO:0000256" key="18">
    <source>
        <dbReference type="RuleBase" id="RU003403"/>
    </source>
</evidence>
<sequence>MTNMKWMFFLMMIISSLLSISSSSWLNIWMGMEINVMSFIPLMLNSFNMKSSESILIYFLVQSISSMNLLFFILINNLNTTWFEFTNLLINNNMIINLILLMKMGAAPFYFWFPKIIKELTWMSAFILMTWQKIIPLMLIKFYFNKFIISFSIVLTVIIASFLGMNQTNMKLIMAFSSINHLGWMLSALMMSTNIWLIYFLNYSLLNYILCLTFNTLNIKSLMNILLSNFFKNYKLMLLINFLSLSGLPPFLGFFPKWLIIMNLILMKNYMIMLILIMTTLINLFFYLRITISSFTLTSMQLKWNIGFFKNQMNYFLILFLSFISTIFLILITLIMNFF</sequence>
<keyword evidence="9 18" id="KW-0999">Mitochondrion inner membrane</keyword>
<feature type="transmembrane region" description="Helical" evidence="18">
    <location>
        <begin position="120"/>
        <end position="140"/>
    </location>
</feature>
<comment type="subcellular location">
    <subcellularLocation>
        <location evidence="2 18">Mitochondrion inner membrane</location>
        <topology evidence="2 18">Multi-pass membrane protein</topology>
    </subcellularLocation>
</comment>
<organism evidence="20">
    <name type="scientific">Athripsodes aterrimus</name>
    <dbReference type="NCBI Taxonomy" id="699862"/>
    <lineage>
        <taxon>Eukaryota</taxon>
        <taxon>Metazoa</taxon>
        <taxon>Ecdysozoa</taxon>
        <taxon>Arthropoda</taxon>
        <taxon>Hexapoda</taxon>
        <taxon>Insecta</taxon>
        <taxon>Pterygota</taxon>
        <taxon>Neoptera</taxon>
        <taxon>Endopterygota</taxon>
        <taxon>Trichoptera</taxon>
        <taxon>Integripalpia</taxon>
        <taxon>Brevitentoria</taxon>
        <taxon>Leptoceroidea</taxon>
        <taxon>Leptoceridae</taxon>
        <taxon>Leptocerinae</taxon>
        <taxon>Athripsodini</taxon>
        <taxon>Athripsodes</taxon>
    </lineage>
</organism>
<dbReference type="PRINTS" id="PR01436">
    <property type="entry name" value="NADHDHGNASE2"/>
</dbReference>
<name>A0A7D6W416_9NEOP</name>
<comment type="catalytic activity">
    <reaction evidence="17 18">
        <text>a ubiquinone + NADH + 5 H(+)(in) = a ubiquinol + NAD(+) + 4 H(+)(out)</text>
        <dbReference type="Rhea" id="RHEA:29091"/>
        <dbReference type="Rhea" id="RHEA-COMP:9565"/>
        <dbReference type="Rhea" id="RHEA-COMP:9566"/>
        <dbReference type="ChEBI" id="CHEBI:15378"/>
        <dbReference type="ChEBI" id="CHEBI:16389"/>
        <dbReference type="ChEBI" id="CHEBI:17976"/>
        <dbReference type="ChEBI" id="CHEBI:57540"/>
        <dbReference type="ChEBI" id="CHEBI:57945"/>
        <dbReference type="EC" id="7.1.1.2"/>
    </reaction>
</comment>
<evidence type="ECO:0000256" key="11">
    <source>
        <dbReference type="ARBA" id="ARBA00022982"/>
    </source>
</evidence>
<evidence type="ECO:0000256" key="7">
    <source>
        <dbReference type="ARBA" id="ARBA00022660"/>
    </source>
</evidence>
<keyword evidence="13 18" id="KW-0520">NAD</keyword>